<dbReference type="RefSeq" id="WP_170037823.1">
    <property type="nucleotide sequence ID" value="NZ_JABDTL010000002.1"/>
</dbReference>
<reference evidence="13 14" key="1">
    <citation type="submission" date="2020-08" db="EMBL/GenBank/DDBJ databases">
        <title>Genomic Encyclopedia of Type Strains, Phase IV (KMG-IV): sequencing the most valuable type-strain genomes for metagenomic binning, comparative biology and taxonomic classification.</title>
        <authorList>
            <person name="Goeker M."/>
        </authorList>
    </citation>
    <scope>NUCLEOTIDE SEQUENCE [LARGE SCALE GENOMIC DNA]</scope>
    <source>
        <strain evidence="13 14">DSM 29007</strain>
    </source>
</reference>
<feature type="transmembrane region" description="Helical" evidence="10">
    <location>
        <begin position="132"/>
        <end position="155"/>
    </location>
</feature>
<dbReference type="SUPFAM" id="SSF160240">
    <property type="entry name" value="Cation efflux protein cytoplasmic domain-like"/>
    <property type="match status" value="1"/>
</dbReference>
<accession>A0A841GX42</accession>
<keyword evidence="3" id="KW-0813">Transport</keyword>
<keyword evidence="14" id="KW-1185">Reference proteome</keyword>
<sequence>MGAGHDHGGGHSHGGHSHGGHSHSHAAGANTRRLKLTLVLAAGYLVAEVVGGIVANSLALLADAGHMLSDVGALALSLFAMWMAQKPATARRTYGYYRTEILAALANSATLIGVSLFIFAEAIQRFRHPEPVMGVTVMWIAVGGLIVNLAGMVILHGGRDQSMNIRGAWLHLMTDALGSVGAIAGGALIWAFGWRWADPAVSVAIAILVLYSSWDLLKESVSVLLEGAPGHIDVNAVRGAMMEVAGVEDVHDLHVWTITSGMDALSAHAVVNDVAGRRPASEILYDLHCMLHDRFGLHHLTIQIEPRQFEEHTCAALAGA</sequence>
<keyword evidence="7" id="KW-0406">Ion transport</keyword>
<comment type="subcellular location">
    <subcellularLocation>
        <location evidence="1">Membrane</location>
        <topology evidence="1">Multi-pass membrane protein</topology>
    </subcellularLocation>
</comment>
<dbReference type="EMBL" id="JACHIA010000002">
    <property type="protein sequence ID" value="MBB6069346.1"/>
    <property type="molecule type" value="Genomic_DNA"/>
</dbReference>
<evidence type="ECO:0000256" key="10">
    <source>
        <dbReference type="SAM" id="Phobius"/>
    </source>
</evidence>
<dbReference type="PANTHER" id="PTHR11562">
    <property type="entry name" value="CATION EFFLUX PROTEIN/ ZINC TRANSPORTER"/>
    <property type="match status" value="1"/>
</dbReference>
<dbReference type="AlphaFoldDB" id="A0A841GX42"/>
<dbReference type="InterPro" id="IPR058533">
    <property type="entry name" value="Cation_efflux_TM"/>
</dbReference>
<name>A0A841GX42_9BACT</name>
<keyword evidence="5" id="KW-0864">Zinc transport</keyword>
<dbReference type="SUPFAM" id="SSF161111">
    <property type="entry name" value="Cation efflux protein transmembrane domain-like"/>
    <property type="match status" value="1"/>
</dbReference>
<protein>
    <submittedName>
        <fullName evidence="13">Cobalt-zinc-cadmium efflux system protein</fullName>
    </submittedName>
</protein>
<evidence type="ECO:0000256" key="2">
    <source>
        <dbReference type="ARBA" id="ARBA00008873"/>
    </source>
</evidence>
<dbReference type="InterPro" id="IPR002524">
    <property type="entry name" value="Cation_efflux"/>
</dbReference>
<feature type="transmembrane region" description="Helical" evidence="10">
    <location>
        <begin position="67"/>
        <end position="84"/>
    </location>
</feature>
<feature type="transmembrane region" description="Helical" evidence="10">
    <location>
        <begin position="38"/>
        <end position="61"/>
    </location>
</feature>
<dbReference type="Pfam" id="PF01545">
    <property type="entry name" value="Cation_efflux"/>
    <property type="match status" value="1"/>
</dbReference>
<dbReference type="NCBIfam" id="TIGR01297">
    <property type="entry name" value="CDF"/>
    <property type="match status" value="1"/>
</dbReference>
<dbReference type="PANTHER" id="PTHR11562:SF17">
    <property type="entry name" value="RE54080P-RELATED"/>
    <property type="match status" value="1"/>
</dbReference>
<evidence type="ECO:0000256" key="1">
    <source>
        <dbReference type="ARBA" id="ARBA00004141"/>
    </source>
</evidence>
<keyword evidence="8 10" id="KW-0472">Membrane</keyword>
<evidence type="ECO:0000256" key="9">
    <source>
        <dbReference type="SAM" id="MobiDB-lite"/>
    </source>
</evidence>
<evidence type="ECO:0000313" key="13">
    <source>
        <dbReference type="EMBL" id="MBB6069346.1"/>
    </source>
</evidence>
<feature type="compositionally biased region" description="Basic residues" evidence="9">
    <location>
        <begin position="13"/>
        <end position="24"/>
    </location>
</feature>
<comment type="caution">
    <text evidence="13">The sequence shown here is derived from an EMBL/GenBank/DDBJ whole genome shotgun (WGS) entry which is preliminary data.</text>
</comment>
<feature type="domain" description="Cation efflux protein cytoplasmic" evidence="12">
    <location>
        <begin position="230"/>
        <end position="306"/>
    </location>
</feature>
<evidence type="ECO:0000259" key="12">
    <source>
        <dbReference type="Pfam" id="PF16916"/>
    </source>
</evidence>
<keyword evidence="5" id="KW-0862">Zinc</keyword>
<dbReference type="InterPro" id="IPR027470">
    <property type="entry name" value="Cation_efflux_CTD"/>
</dbReference>
<keyword evidence="6 10" id="KW-1133">Transmembrane helix</keyword>
<dbReference type="Pfam" id="PF16916">
    <property type="entry name" value="ZT_dimer"/>
    <property type="match status" value="1"/>
</dbReference>
<feature type="domain" description="Cation efflux protein transmembrane" evidence="11">
    <location>
        <begin position="35"/>
        <end position="225"/>
    </location>
</feature>
<dbReference type="Gene3D" id="1.20.1510.10">
    <property type="entry name" value="Cation efflux protein transmembrane domain"/>
    <property type="match status" value="1"/>
</dbReference>
<organism evidence="13 14">
    <name type="scientific">Longimicrobium terrae</name>
    <dbReference type="NCBI Taxonomy" id="1639882"/>
    <lineage>
        <taxon>Bacteria</taxon>
        <taxon>Pseudomonadati</taxon>
        <taxon>Gemmatimonadota</taxon>
        <taxon>Longimicrobiia</taxon>
        <taxon>Longimicrobiales</taxon>
        <taxon>Longimicrobiaceae</taxon>
        <taxon>Longimicrobium</taxon>
    </lineage>
</organism>
<feature type="transmembrane region" description="Helical" evidence="10">
    <location>
        <begin position="96"/>
        <end position="120"/>
    </location>
</feature>
<gene>
    <name evidence="13" type="ORF">HNQ61_000961</name>
</gene>
<comment type="similarity">
    <text evidence="2">Belongs to the cation diffusion facilitator (CDF) transporter (TC 2.A.4) family. SLC30A subfamily.</text>
</comment>
<feature type="region of interest" description="Disordered" evidence="9">
    <location>
        <begin position="1"/>
        <end position="26"/>
    </location>
</feature>
<evidence type="ECO:0000256" key="3">
    <source>
        <dbReference type="ARBA" id="ARBA00022448"/>
    </source>
</evidence>
<dbReference type="Proteomes" id="UP000582837">
    <property type="component" value="Unassembled WGS sequence"/>
</dbReference>
<evidence type="ECO:0000256" key="4">
    <source>
        <dbReference type="ARBA" id="ARBA00022692"/>
    </source>
</evidence>
<dbReference type="InterPro" id="IPR027469">
    <property type="entry name" value="Cation_efflux_TMD_sf"/>
</dbReference>
<evidence type="ECO:0000256" key="5">
    <source>
        <dbReference type="ARBA" id="ARBA00022906"/>
    </source>
</evidence>
<dbReference type="InterPro" id="IPR050681">
    <property type="entry name" value="CDF/SLC30A"/>
</dbReference>
<keyword evidence="4 10" id="KW-0812">Transmembrane</keyword>
<dbReference type="GO" id="GO:0005385">
    <property type="term" value="F:zinc ion transmembrane transporter activity"/>
    <property type="evidence" value="ECO:0007669"/>
    <property type="project" value="TreeGrafter"/>
</dbReference>
<dbReference type="GO" id="GO:0005886">
    <property type="term" value="C:plasma membrane"/>
    <property type="evidence" value="ECO:0007669"/>
    <property type="project" value="TreeGrafter"/>
</dbReference>
<evidence type="ECO:0000256" key="7">
    <source>
        <dbReference type="ARBA" id="ARBA00023065"/>
    </source>
</evidence>
<proteinExistence type="inferred from homology"/>
<feature type="transmembrane region" description="Helical" evidence="10">
    <location>
        <begin position="176"/>
        <end position="194"/>
    </location>
</feature>
<evidence type="ECO:0000313" key="14">
    <source>
        <dbReference type="Proteomes" id="UP000582837"/>
    </source>
</evidence>
<dbReference type="InterPro" id="IPR036837">
    <property type="entry name" value="Cation_efflux_CTD_sf"/>
</dbReference>
<evidence type="ECO:0000256" key="6">
    <source>
        <dbReference type="ARBA" id="ARBA00022989"/>
    </source>
</evidence>
<evidence type="ECO:0000259" key="11">
    <source>
        <dbReference type="Pfam" id="PF01545"/>
    </source>
</evidence>
<evidence type="ECO:0000256" key="8">
    <source>
        <dbReference type="ARBA" id="ARBA00023136"/>
    </source>
</evidence>